<dbReference type="EC" id="7.-.-.-" evidence="6"/>
<gene>
    <name evidence="6" type="primary">rnfG</name>
    <name evidence="8" type="ORF">H8693_02535</name>
</gene>
<keyword evidence="4 6" id="KW-0288">FMN</keyword>
<comment type="subunit">
    <text evidence="6">The complex is composed of six subunits: RnfA, RnfB, RnfC, RnfD, RnfE and RnfG.</text>
</comment>
<keyword evidence="6" id="KW-1003">Cell membrane</keyword>
<evidence type="ECO:0000256" key="1">
    <source>
        <dbReference type="ARBA" id="ARBA00022448"/>
    </source>
</evidence>
<dbReference type="Proteomes" id="UP000617951">
    <property type="component" value="Unassembled WGS sequence"/>
</dbReference>
<dbReference type="PANTHER" id="PTHR36118">
    <property type="entry name" value="ION-TRANSLOCATING OXIDOREDUCTASE COMPLEX SUBUNIT G"/>
    <property type="match status" value="1"/>
</dbReference>
<dbReference type="HAMAP" id="MF_00479">
    <property type="entry name" value="RsxG_RnfG"/>
    <property type="match status" value="1"/>
</dbReference>
<feature type="domain" description="FMN-binding" evidence="7">
    <location>
        <begin position="96"/>
        <end position="186"/>
    </location>
</feature>
<dbReference type="GO" id="GO:0005886">
    <property type="term" value="C:plasma membrane"/>
    <property type="evidence" value="ECO:0007669"/>
    <property type="project" value="UniProtKB-SubCell"/>
</dbReference>
<dbReference type="Pfam" id="PF04205">
    <property type="entry name" value="FMN_bind"/>
    <property type="match status" value="1"/>
</dbReference>
<proteinExistence type="inferred from homology"/>
<dbReference type="GO" id="GO:0009055">
    <property type="term" value="F:electron transfer activity"/>
    <property type="evidence" value="ECO:0007669"/>
    <property type="project" value="InterPro"/>
</dbReference>
<keyword evidence="3 6" id="KW-0285">Flavoprotein</keyword>
<evidence type="ECO:0000313" key="9">
    <source>
        <dbReference type="Proteomes" id="UP000617951"/>
    </source>
</evidence>
<dbReference type="GO" id="GO:0010181">
    <property type="term" value="F:FMN binding"/>
    <property type="evidence" value="ECO:0007669"/>
    <property type="project" value="InterPro"/>
</dbReference>
<protein>
    <recommendedName>
        <fullName evidence="6">Ion-translocating oxidoreductase complex subunit G</fullName>
        <ecNumber evidence="6">7.-.-.-</ecNumber>
    </recommendedName>
    <alternativeName>
        <fullName evidence="6">Rnf electron transport complex subunit G</fullName>
    </alternativeName>
</protein>
<evidence type="ECO:0000256" key="3">
    <source>
        <dbReference type="ARBA" id="ARBA00022630"/>
    </source>
</evidence>
<dbReference type="AlphaFoldDB" id="A0A926DIQ5"/>
<dbReference type="InterPro" id="IPR007329">
    <property type="entry name" value="FMN-bd"/>
</dbReference>
<sequence length="192" mass="19823">MKEILKMTLKLFVITFIAGALLGGTYFITKDPIAEQETRQATEARQQVLPEAASFEAVDMAAISADEAYSSITEVYTGKDAAGSVVGATVRMTAKGFKPGIVLTVGIKNDGTVSGVSIGSHEETAGLGAKAAEPEFYEQFAGKPADGSLSVIKNGTAGESEILAISGATITSKGITDAVNTAVGCYDKYVKG</sequence>
<comment type="subcellular location">
    <subcellularLocation>
        <location evidence="6">Cell membrane</location>
        <topology evidence="6">Single-pass membrane protein</topology>
    </subcellularLocation>
</comment>
<keyword evidence="1 6" id="KW-0813">Transport</keyword>
<keyword evidence="6" id="KW-0812">Transmembrane</keyword>
<evidence type="ECO:0000256" key="5">
    <source>
        <dbReference type="ARBA" id="ARBA00022982"/>
    </source>
</evidence>
<evidence type="ECO:0000259" key="7">
    <source>
        <dbReference type="SMART" id="SM00900"/>
    </source>
</evidence>
<dbReference type="NCBIfam" id="TIGR01947">
    <property type="entry name" value="rnfG"/>
    <property type="match status" value="1"/>
</dbReference>
<comment type="function">
    <text evidence="6">Part of a membrane-bound complex that couples electron transfer with translocation of ions across the membrane.</text>
</comment>
<dbReference type="GO" id="GO:0022900">
    <property type="term" value="P:electron transport chain"/>
    <property type="evidence" value="ECO:0007669"/>
    <property type="project" value="UniProtKB-UniRule"/>
</dbReference>
<evidence type="ECO:0000256" key="4">
    <source>
        <dbReference type="ARBA" id="ARBA00022643"/>
    </source>
</evidence>
<keyword evidence="5 6" id="KW-0249">Electron transport</keyword>
<name>A0A926DIQ5_9FIRM</name>
<evidence type="ECO:0000256" key="6">
    <source>
        <dbReference type="HAMAP-Rule" id="MF_00479"/>
    </source>
</evidence>
<dbReference type="SMART" id="SM00900">
    <property type="entry name" value="FMN_bind"/>
    <property type="match status" value="1"/>
</dbReference>
<dbReference type="PIRSF" id="PIRSF006091">
    <property type="entry name" value="E_trnsport_RnfG"/>
    <property type="match status" value="1"/>
</dbReference>
<feature type="modified residue" description="FMN phosphoryl threonine" evidence="6">
    <location>
        <position position="169"/>
    </location>
</feature>
<keyword evidence="6" id="KW-1278">Translocase</keyword>
<evidence type="ECO:0000256" key="2">
    <source>
        <dbReference type="ARBA" id="ARBA00022553"/>
    </source>
</evidence>
<organism evidence="8 9">
    <name type="scientific">Guopingia tenuis</name>
    <dbReference type="NCBI Taxonomy" id="2763656"/>
    <lineage>
        <taxon>Bacteria</taxon>
        <taxon>Bacillati</taxon>
        <taxon>Bacillota</taxon>
        <taxon>Clostridia</taxon>
        <taxon>Christensenellales</taxon>
        <taxon>Christensenellaceae</taxon>
        <taxon>Guopingia</taxon>
    </lineage>
</organism>
<comment type="caution">
    <text evidence="8">The sequence shown here is derived from an EMBL/GenBank/DDBJ whole genome shotgun (WGS) entry which is preliminary data.</text>
</comment>
<keyword evidence="6" id="KW-0472">Membrane</keyword>
<dbReference type="PANTHER" id="PTHR36118:SF1">
    <property type="entry name" value="ION-TRANSLOCATING OXIDOREDUCTASE COMPLEX SUBUNIT G"/>
    <property type="match status" value="1"/>
</dbReference>
<evidence type="ECO:0000313" key="8">
    <source>
        <dbReference type="EMBL" id="MBC8537810.1"/>
    </source>
</evidence>
<dbReference type="RefSeq" id="WP_249279655.1">
    <property type="nucleotide sequence ID" value="NZ_JACRSS010000001.1"/>
</dbReference>
<keyword evidence="2 6" id="KW-0597">Phosphoprotein</keyword>
<accession>A0A926DIQ5</accession>
<comment type="similarity">
    <text evidence="6">Belongs to the RnfG family.</text>
</comment>
<comment type="cofactor">
    <cofactor evidence="6">
        <name>FMN</name>
        <dbReference type="ChEBI" id="CHEBI:58210"/>
    </cofactor>
</comment>
<keyword evidence="6" id="KW-1133">Transmembrane helix</keyword>
<dbReference type="EMBL" id="JACRSS010000001">
    <property type="protein sequence ID" value="MBC8537810.1"/>
    <property type="molecule type" value="Genomic_DNA"/>
</dbReference>
<keyword evidence="9" id="KW-1185">Reference proteome</keyword>
<dbReference type="InterPro" id="IPR010209">
    <property type="entry name" value="Ion_transpt_RnfG/RsxG"/>
</dbReference>
<reference evidence="8" key="1">
    <citation type="submission" date="2020-08" db="EMBL/GenBank/DDBJ databases">
        <title>Genome public.</title>
        <authorList>
            <person name="Liu C."/>
            <person name="Sun Q."/>
        </authorList>
    </citation>
    <scope>NUCLEOTIDE SEQUENCE</scope>
    <source>
        <strain evidence="8">NSJ-63</strain>
    </source>
</reference>